<dbReference type="Gene3D" id="2.60.40.1210">
    <property type="entry name" value="Cellobiose dehydrogenase, cytochrome domain"/>
    <property type="match status" value="1"/>
</dbReference>
<dbReference type="OrthoDB" id="19261at2759"/>
<feature type="domain" description="DOMON" evidence="9">
    <location>
        <begin position="30"/>
        <end position="155"/>
    </location>
</feature>
<dbReference type="Pfam" id="PF16010">
    <property type="entry name" value="CDH-cyt"/>
    <property type="match status" value="1"/>
</dbReference>
<feature type="transmembrane region" description="Helical" evidence="8">
    <location>
        <begin position="254"/>
        <end position="273"/>
    </location>
</feature>
<keyword evidence="2" id="KW-0813">Transport</keyword>
<feature type="compositionally biased region" description="Basic and acidic residues" evidence="7">
    <location>
        <begin position="390"/>
        <end position="405"/>
    </location>
</feature>
<dbReference type="PROSITE" id="PS50836">
    <property type="entry name" value="DOMON"/>
    <property type="match status" value="1"/>
</dbReference>
<feature type="transmembrane region" description="Helical" evidence="8">
    <location>
        <begin position="317"/>
        <end position="340"/>
    </location>
</feature>
<evidence type="ECO:0000256" key="8">
    <source>
        <dbReference type="SAM" id="Phobius"/>
    </source>
</evidence>
<dbReference type="InterPro" id="IPR015920">
    <property type="entry name" value="Cellobiose_DH-like_cyt"/>
</dbReference>
<evidence type="ECO:0000256" key="2">
    <source>
        <dbReference type="ARBA" id="ARBA00022448"/>
    </source>
</evidence>
<feature type="region of interest" description="Disordered" evidence="7">
    <location>
        <begin position="376"/>
        <end position="405"/>
    </location>
</feature>
<keyword evidence="3 8" id="KW-0812">Transmembrane</keyword>
<reference evidence="10" key="1">
    <citation type="submission" date="2022-06" db="EMBL/GenBank/DDBJ databases">
        <title>Complete genome sequences of two strains of the flax pathogen Septoria linicola.</title>
        <authorList>
            <person name="Lapalu N."/>
            <person name="Simon A."/>
            <person name="Demenou B."/>
            <person name="Paumier D."/>
            <person name="Guillot M.-P."/>
            <person name="Gout L."/>
            <person name="Valade R."/>
        </authorList>
    </citation>
    <scope>NUCLEOTIDE SEQUENCE</scope>
    <source>
        <strain evidence="10">SE15195</strain>
    </source>
</reference>
<evidence type="ECO:0000256" key="4">
    <source>
        <dbReference type="ARBA" id="ARBA00022982"/>
    </source>
</evidence>
<accession>A0A9Q9B166</accession>
<comment type="subcellular location">
    <subcellularLocation>
        <location evidence="1">Membrane</location>
    </subcellularLocation>
</comment>
<keyword evidence="5 8" id="KW-1133">Transmembrane helix</keyword>
<gene>
    <name evidence="10" type="ORF">Slin15195_G087200</name>
</gene>
<dbReference type="EMBL" id="CP099424">
    <property type="protein sequence ID" value="USW55401.1"/>
    <property type="molecule type" value="Genomic_DNA"/>
</dbReference>
<keyword evidence="11" id="KW-1185">Reference proteome</keyword>
<dbReference type="PANTHER" id="PTHR47797:SF1">
    <property type="entry name" value="CYTOCHROME B561 DOMAIN-CONTAINING PROTEIN-RELATED"/>
    <property type="match status" value="1"/>
</dbReference>
<dbReference type="SUPFAM" id="SSF49344">
    <property type="entry name" value="CBD9-like"/>
    <property type="match status" value="1"/>
</dbReference>
<name>A0A9Q9B166_9PEZI</name>
<dbReference type="SMART" id="SM00664">
    <property type="entry name" value="DoH"/>
    <property type="match status" value="1"/>
</dbReference>
<dbReference type="AlphaFoldDB" id="A0A9Q9B166"/>
<evidence type="ECO:0000259" key="9">
    <source>
        <dbReference type="PROSITE" id="PS50836"/>
    </source>
</evidence>
<dbReference type="GO" id="GO:0016020">
    <property type="term" value="C:membrane"/>
    <property type="evidence" value="ECO:0007669"/>
    <property type="project" value="UniProtKB-SubCell"/>
</dbReference>
<dbReference type="InterPro" id="IPR005018">
    <property type="entry name" value="DOMON_domain"/>
</dbReference>
<feature type="transmembrane region" description="Helical" evidence="8">
    <location>
        <begin position="352"/>
        <end position="372"/>
    </location>
</feature>
<organism evidence="10 11">
    <name type="scientific">Septoria linicola</name>
    <dbReference type="NCBI Taxonomy" id="215465"/>
    <lineage>
        <taxon>Eukaryota</taxon>
        <taxon>Fungi</taxon>
        <taxon>Dikarya</taxon>
        <taxon>Ascomycota</taxon>
        <taxon>Pezizomycotina</taxon>
        <taxon>Dothideomycetes</taxon>
        <taxon>Dothideomycetidae</taxon>
        <taxon>Mycosphaerellales</taxon>
        <taxon>Mycosphaerellaceae</taxon>
        <taxon>Septoria</taxon>
    </lineage>
</organism>
<sequence>MKISHKQAAALALLQGSTAYAQVARTCPASDSGICYSLNIPDEAASSGTGDIFFQIEAPSTTHEYVALGQGSQMAGANMFVLYLNGDGTNVTISPRLGTGYVEPQVHDVQLELLEGSGVANGVMTANVRCSNCHSWDGGSMDFSTNSATWIYAAKTGTPIQSDATDASISFHDDHGGFNWDFANAKGGSEANPFLAETVATTEADVQTADSGPSNSILIAHAVFACLSVAFVLPIGGILIRVAGFSNKVLIHQIIQNVGLVMFIIAFGLGAYYATADGYWSENHAIIGTVVFGLMLTQPIFGILHHHMYKKVGGRTLSSYFHLTIGRVVILLGIINGGLGLELTRRGTGAKAGYGVGAGIMGLAYIAAIVFGEARRGKDKRRSPSTDNSSFDRAEKVDREAKQME</sequence>
<evidence type="ECO:0000256" key="3">
    <source>
        <dbReference type="ARBA" id="ARBA00022692"/>
    </source>
</evidence>
<evidence type="ECO:0000256" key="5">
    <source>
        <dbReference type="ARBA" id="ARBA00022989"/>
    </source>
</evidence>
<dbReference type="Proteomes" id="UP001056384">
    <property type="component" value="Chromosome 7"/>
</dbReference>
<dbReference type="CDD" id="cd09630">
    <property type="entry name" value="CDH_like_cytochrome"/>
    <property type="match status" value="1"/>
</dbReference>
<dbReference type="PANTHER" id="PTHR47797">
    <property type="entry name" value="DEHYDROGENASE, PUTATIVE (AFU_ORTHOLOGUE AFUA_8G05805)-RELATED"/>
    <property type="match status" value="1"/>
</dbReference>
<keyword evidence="4" id="KW-0249">Electron transport</keyword>
<evidence type="ECO:0000313" key="11">
    <source>
        <dbReference type="Proteomes" id="UP001056384"/>
    </source>
</evidence>
<dbReference type="CDD" id="cd08760">
    <property type="entry name" value="Cyt_b561_FRRS1_like"/>
    <property type="match status" value="1"/>
</dbReference>
<feature type="transmembrane region" description="Helical" evidence="8">
    <location>
        <begin position="285"/>
        <end position="305"/>
    </location>
</feature>
<feature type="transmembrane region" description="Helical" evidence="8">
    <location>
        <begin position="218"/>
        <end position="242"/>
    </location>
</feature>
<dbReference type="InterPro" id="IPR006593">
    <property type="entry name" value="Cyt_b561/ferric_Rdtase_TM"/>
</dbReference>
<evidence type="ECO:0000256" key="6">
    <source>
        <dbReference type="ARBA" id="ARBA00023136"/>
    </source>
</evidence>
<protein>
    <submittedName>
        <fullName evidence="10">DOMON domain, cytochrome b561/ferric reductase transmembrane</fullName>
    </submittedName>
</protein>
<keyword evidence="6 8" id="KW-0472">Membrane</keyword>
<evidence type="ECO:0000313" key="10">
    <source>
        <dbReference type="EMBL" id="USW55401.1"/>
    </source>
</evidence>
<evidence type="ECO:0000256" key="1">
    <source>
        <dbReference type="ARBA" id="ARBA00004370"/>
    </source>
</evidence>
<proteinExistence type="predicted"/>
<dbReference type="SMART" id="SM00665">
    <property type="entry name" value="B561"/>
    <property type="match status" value="1"/>
</dbReference>
<evidence type="ECO:0000256" key="7">
    <source>
        <dbReference type="SAM" id="MobiDB-lite"/>
    </source>
</evidence>